<comment type="caution">
    <text evidence="1">The sequence shown here is derived from an EMBL/GenBank/DDBJ whole genome shotgun (WGS) entry which is preliminary data.</text>
</comment>
<protein>
    <submittedName>
        <fullName evidence="1">Uncharacterized protein</fullName>
    </submittedName>
</protein>
<dbReference type="AlphaFoldDB" id="A0A0V1EL10"/>
<accession>A0A0V1EL10</accession>
<evidence type="ECO:0000313" key="2">
    <source>
        <dbReference type="Proteomes" id="UP000054632"/>
    </source>
</evidence>
<reference evidence="1 2" key="1">
    <citation type="submission" date="2015-01" db="EMBL/GenBank/DDBJ databases">
        <title>Evolution of Trichinella species and genotypes.</title>
        <authorList>
            <person name="Korhonen P.K."/>
            <person name="Edoardo P."/>
            <person name="Giuseppe L.R."/>
            <person name="Gasser R.B."/>
        </authorList>
    </citation>
    <scope>NUCLEOTIDE SEQUENCE [LARGE SCALE GENOMIC DNA]</scope>
    <source>
        <strain evidence="1">ISS13</strain>
    </source>
</reference>
<name>A0A0V1EL10_TRIPS</name>
<organism evidence="1 2">
    <name type="scientific">Trichinella pseudospiralis</name>
    <name type="common">Parasitic roundworm</name>
    <dbReference type="NCBI Taxonomy" id="6337"/>
    <lineage>
        <taxon>Eukaryota</taxon>
        <taxon>Metazoa</taxon>
        <taxon>Ecdysozoa</taxon>
        <taxon>Nematoda</taxon>
        <taxon>Enoplea</taxon>
        <taxon>Dorylaimia</taxon>
        <taxon>Trichinellida</taxon>
        <taxon>Trichinellidae</taxon>
        <taxon>Trichinella</taxon>
    </lineage>
</organism>
<evidence type="ECO:0000313" key="1">
    <source>
        <dbReference type="EMBL" id="KRY74487.1"/>
    </source>
</evidence>
<gene>
    <name evidence="1" type="ORF">T4A_1137</name>
</gene>
<dbReference type="EMBL" id="JYDR01000025">
    <property type="protein sequence ID" value="KRY74487.1"/>
    <property type="molecule type" value="Genomic_DNA"/>
</dbReference>
<dbReference type="Proteomes" id="UP000054632">
    <property type="component" value="Unassembled WGS sequence"/>
</dbReference>
<sequence>MRQAKQGCFSNFSTRPFAEQVVGTLVLFAQLARFSLCLQALTTHCIGSSTSNCYFRSRAYEASVRFAISLKKRNTYGRIADKFVNIGNNQ</sequence>
<proteinExistence type="predicted"/>